<reference evidence="2 3" key="1">
    <citation type="submission" date="2017-01" db="EMBL/GenBank/DDBJ databases">
        <authorList>
            <person name="Mah S.A."/>
            <person name="Swanson W.J."/>
            <person name="Moy G.W."/>
            <person name="Vacquier V.D."/>
        </authorList>
    </citation>
    <scope>NUCLEOTIDE SEQUENCE [LARGE SCALE GENOMIC DNA]</scope>
    <source>
        <strain evidence="2 3">DSM 22694</strain>
    </source>
</reference>
<evidence type="ECO:0000313" key="2">
    <source>
        <dbReference type="EMBL" id="APW43699.1"/>
    </source>
</evidence>
<organism evidence="2 3">
    <name type="scientific">Rhodoferax saidenbachensis</name>
    <dbReference type="NCBI Taxonomy" id="1484693"/>
    <lineage>
        <taxon>Bacteria</taxon>
        <taxon>Pseudomonadati</taxon>
        <taxon>Pseudomonadota</taxon>
        <taxon>Betaproteobacteria</taxon>
        <taxon>Burkholderiales</taxon>
        <taxon>Comamonadaceae</taxon>
        <taxon>Rhodoferax</taxon>
    </lineage>
</organism>
<evidence type="ECO:0000313" key="3">
    <source>
        <dbReference type="Proteomes" id="UP000186110"/>
    </source>
</evidence>
<dbReference type="eggNOG" id="ENOG50300PM">
    <property type="taxonomic scope" value="Bacteria"/>
</dbReference>
<evidence type="ECO:0000256" key="1">
    <source>
        <dbReference type="SAM" id="SignalP"/>
    </source>
</evidence>
<dbReference type="KEGG" id="rsb:RS694_14920"/>
<protein>
    <recommendedName>
        <fullName evidence="4">DUF4398 domain-containing protein</fullName>
    </recommendedName>
</protein>
<keyword evidence="3" id="KW-1185">Reference proteome</keyword>
<dbReference type="EMBL" id="CP019239">
    <property type="protein sequence ID" value="APW43699.1"/>
    <property type="molecule type" value="Genomic_DNA"/>
</dbReference>
<dbReference type="PROSITE" id="PS51257">
    <property type="entry name" value="PROKAR_LIPOPROTEIN"/>
    <property type="match status" value="1"/>
</dbReference>
<dbReference type="STRING" id="1484693.RS694_14920"/>
<dbReference type="AlphaFoldDB" id="A0A1P8KCI0"/>
<sequence length="239" mass="25200">MAVCPRHRDQAAMRNLPLVSLCASVALLTACAGGPPPAPDWQANAFAALKGYTAAYLSGNTRLADFEFNRAKAEIASTGRTDLAARAELTRCATRVASLEFDNCAGYQPLAQDAAASEKAYATFLNGRWTGIDAALLPPQHRAVVQTTGQGATSVLSAIEDPLSRLVAAGALLQARRLAPQDVVVATDTASNQGWRRPLLAWLGVQLQAAQTAGDKEGAARLQRRIDLVLQTAPKTPSP</sequence>
<keyword evidence="1" id="KW-0732">Signal</keyword>
<evidence type="ECO:0008006" key="4">
    <source>
        <dbReference type="Google" id="ProtNLM"/>
    </source>
</evidence>
<gene>
    <name evidence="2" type="ORF">RS694_14920</name>
</gene>
<name>A0A1P8KCI0_9BURK</name>
<feature type="chain" id="PRO_5010217194" description="DUF4398 domain-containing protein" evidence="1">
    <location>
        <begin position="33"/>
        <end position="239"/>
    </location>
</feature>
<accession>A0A1P8KCI0</accession>
<dbReference type="Proteomes" id="UP000186110">
    <property type="component" value="Chromosome"/>
</dbReference>
<feature type="signal peptide" evidence="1">
    <location>
        <begin position="1"/>
        <end position="32"/>
    </location>
</feature>
<proteinExistence type="predicted"/>